<dbReference type="SUPFAM" id="SSF48498">
    <property type="entry name" value="Tetracyclin repressor-like, C-terminal domain"/>
    <property type="match status" value="1"/>
</dbReference>
<dbReference type="InterPro" id="IPR041467">
    <property type="entry name" value="Sco4008_C"/>
</dbReference>
<feature type="DNA-binding region" description="H-T-H motif" evidence="5">
    <location>
        <begin position="28"/>
        <end position="47"/>
    </location>
</feature>
<evidence type="ECO:0000256" key="2">
    <source>
        <dbReference type="ARBA" id="ARBA00023015"/>
    </source>
</evidence>
<dbReference type="InterPro" id="IPR036271">
    <property type="entry name" value="Tet_transcr_reg_TetR-rel_C_sf"/>
</dbReference>
<dbReference type="InterPro" id="IPR009057">
    <property type="entry name" value="Homeodomain-like_sf"/>
</dbReference>
<reference evidence="7 9" key="1">
    <citation type="journal article" date="2019" name="Emerg. Microbes Infect.">
        <title>Comprehensive subspecies identification of 175 nontuberculous mycobacteria species based on 7547 genomic profiles.</title>
        <authorList>
            <person name="Matsumoto Y."/>
            <person name="Kinjo T."/>
            <person name="Motooka D."/>
            <person name="Nabeya D."/>
            <person name="Jung N."/>
            <person name="Uechi K."/>
            <person name="Horii T."/>
            <person name="Iida T."/>
            <person name="Fujita J."/>
            <person name="Nakamura S."/>
        </authorList>
    </citation>
    <scope>NUCLEOTIDE SEQUENCE [LARGE SCALE GENOMIC DNA]</scope>
    <source>
        <strain evidence="7 9">JCM 12375</strain>
    </source>
</reference>
<dbReference type="PRINTS" id="PR00455">
    <property type="entry name" value="HTHTETR"/>
</dbReference>
<evidence type="ECO:0000256" key="5">
    <source>
        <dbReference type="PROSITE-ProRule" id="PRU00335"/>
    </source>
</evidence>
<evidence type="ECO:0000313" key="9">
    <source>
        <dbReference type="Proteomes" id="UP000465622"/>
    </source>
</evidence>
<dbReference type="InterPro" id="IPR050109">
    <property type="entry name" value="HTH-type_TetR-like_transc_reg"/>
</dbReference>
<reference evidence="7" key="2">
    <citation type="submission" date="2020-02" db="EMBL/GenBank/DDBJ databases">
        <authorList>
            <person name="Matsumoto Y."/>
            <person name="Motooka D."/>
            <person name="Nakamura S."/>
        </authorList>
    </citation>
    <scope>NUCLEOTIDE SEQUENCE</scope>
    <source>
        <strain evidence="7">JCM 12375</strain>
    </source>
</reference>
<dbReference type="Proteomes" id="UP001241092">
    <property type="component" value="Chromosome"/>
</dbReference>
<accession>A0AAI8TP36</accession>
<dbReference type="Proteomes" id="UP000465622">
    <property type="component" value="Chromosome"/>
</dbReference>
<evidence type="ECO:0000313" key="7">
    <source>
        <dbReference type="EMBL" id="BBX31099.1"/>
    </source>
</evidence>
<evidence type="ECO:0000313" key="10">
    <source>
        <dbReference type="Proteomes" id="UP001241092"/>
    </source>
</evidence>
<gene>
    <name evidence="8" type="ORF">hbim_00162</name>
    <name evidence="7" type="ORF">MMAGJ_03810</name>
</gene>
<dbReference type="EMBL" id="AP027452">
    <property type="protein sequence ID" value="BDY26251.1"/>
    <property type="molecule type" value="Genomic_DNA"/>
</dbReference>
<dbReference type="Pfam" id="PF00440">
    <property type="entry name" value="TetR_N"/>
    <property type="match status" value="1"/>
</dbReference>
<keyword evidence="9" id="KW-1185">Reference proteome</keyword>
<dbReference type="Pfam" id="PF17926">
    <property type="entry name" value="TetR_C_21"/>
    <property type="match status" value="1"/>
</dbReference>
<evidence type="ECO:0000256" key="1">
    <source>
        <dbReference type="ARBA" id="ARBA00011738"/>
    </source>
</evidence>
<evidence type="ECO:0000256" key="4">
    <source>
        <dbReference type="ARBA" id="ARBA00023163"/>
    </source>
</evidence>
<evidence type="ECO:0000256" key="3">
    <source>
        <dbReference type="ARBA" id="ARBA00023125"/>
    </source>
</evidence>
<keyword evidence="2" id="KW-0805">Transcription regulation</keyword>
<dbReference type="Gene3D" id="1.10.357.10">
    <property type="entry name" value="Tetracycline Repressor, domain 2"/>
    <property type="match status" value="1"/>
</dbReference>
<dbReference type="GO" id="GO:0003677">
    <property type="term" value="F:DNA binding"/>
    <property type="evidence" value="ECO:0007669"/>
    <property type="project" value="UniProtKB-UniRule"/>
</dbReference>
<reference evidence="8" key="3">
    <citation type="submission" date="2023-03" db="EMBL/GenBank/DDBJ databases">
        <title>Draft genome sequence of a Mycolicibacterium mageritense strain H4_3_1 isolated from a hybrid biological-inorganic system reactor.</title>
        <authorList>
            <person name="Feng X."/>
            <person name="Kazama D."/>
            <person name="Sato K."/>
            <person name="Kobayashi H."/>
        </authorList>
    </citation>
    <scope>NUCLEOTIDE SEQUENCE</scope>
    <source>
        <strain evidence="8">H4_3_1</strain>
    </source>
</reference>
<feature type="domain" description="HTH tetR-type" evidence="6">
    <location>
        <begin position="5"/>
        <end position="65"/>
    </location>
</feature>
<dbReference type="RefSeq" id="WP_036437589.1">
    <property type="nucleotide sequence ID" value="NZ_AP022567.1"/>
</dbReference>
<comment type="subunit">
    <text evidence="1">Homodimer.</text>
</comment>
<dbReference type="PROSITE" id="PS50977">
    <property type="entry name" value="HTH_TETR_2"/>
    <property type="match status" value="1"/>
</dbReference>
<keyword evidence="3 5" id="KW-0238">DNA-binding</keyword>
<dbReference type="EMBL" id="AP022567">
    <property type="protein sequence ID" value="BBX31099.1"/>
    <property type="molecule type" value="Genomic_DNA"/>
</dbReference>
<dbReference type="SUPFAM" id="SSF46689">
    <property type="entry name" value="Homeodomain-like"/>
    <property type="match status" value="1"/>
</dbReference>
<name>A0AAI8TP36_MYCME</name>
<organism evidence="8 10">
    <name type="scientific">Mycolicibacterium mageritense</name>
    <name type="common">Mycobacterium mageritense</name>
    <dbReference type="NCBI Taxonomy" id="53462"/>
    <lineage>
        <taxon>Bacteria</taxon>
        <taxon>Bacillati</taxon>
        <taxon>Actinomycetota</taxon>
        <taxon>Actinomycetes</taxon>
        <taxon>Mycobacteriales</taxon>
        <taxon>Mycobacteriaceae</taxon>
        <taxon>Mycolicibacterium</taxon>
    </lineage>
</organism>
<sequence length="190" mass="20677">MRSTTELRDEILAAARTEFAQCGLAGARVDRIAKAAQASKERLYAHFGDKETLFREVFAADGAEFFRSVTLRPDAVPEFVGDIFDLACRRPEHLRMITWAQLEGFTLDEPQADGKPVHAQAVAAVEAAQAAGHVDPTWDPTDLIVMLFAIGLAWANLPHPDVVSDDPAVLAQRRAAAVEAATRVVAPHHT</sequence>
<evidence type="ECO:0000259" key="6">
    <source>
        <dbReference type="PROSITE" id="PS50977"/>
    </source>
</evidence>
<dbReference type="FunFam" id="1.10.10.60:FF:000141">
    <property type="entry name" value="TetR family transcriptional regulator"/>
    <property type="match status" value="1"/>
</dbReference>
<dbReference type="AlphaFoldDB" id="A0AAI8TP36"/>
<dbReference type="InterPro" id="IPR001647">
    <property type="entry name" value="HTH_TetR"/>
</dbReference>
<proteinExistence type="predicted"/>
<dbReference type="PANTHER" id="PTHR30328">
    <property type="entry name" value="TRANSCRIPTIONAL REPRESSOR"/>
    <property type="match status" value="1"/>
</dbReference>
<dbReference type="PANTHER" id="PTHR30328:SF54">
    <property type="entry name" value="HTH-TYPE TRANSCRIPTIONAL REPRESSOR SCO4008"/>
    <property type="match status" value="1"/>
</dbReference>
<protein>
    <recommendedName>
        <fullName evidence="6">HTH tetR-type domain-containing protein</fullName>
    </recommendedName>
</protein>
<keyword evidence="4" id="KW-0804">Transcription</keyword>
<dbReference type="GO" id="GO:0045892">
    <property type="term" value="P:negative regulation of DNA-templated transcription"/>
    <property type="evidence" value="ECO:0007669"/>
    <property type="project" value="UniProtKB-ARBA"/>
</dbReference>
<evidence type="ECO:0000313" key="8">
    <source>
        <dbReference type="EMBL" id="BDY26251.1"/>
    </source>
</evidence>